<keyword evidence="2" id="KW-1185">Reference proteome</keyword>
<organism evidence="1 2">
    <name type="scientific">Anncaliia algerae PRA339</name>
    <dbReference type="NCBI Taxonomy" id="1288291"/>
    <lineage>
        <taxon>Eukaryota</taxon>
        <taxon>Fungi</taxon>
        <taxon>Fungi incertae sedis</taxon>
        <taxon>Microsporidia</taxon>
        <taxon>Tubulinosematoidea</taxon>
        <taxon>Tubulinosematidae</taxon>
        <taxon>Anncaliia</taxon>
    </lineage>
</organism>
<dbReference type="AlphaFoldDB" id="A0A059F084"/>
<reference evidence="2" key="1">
    <citation type="submission" date="2013-02" db="EMBL/GenBank/DDBJ databases">
        <authorList>
            <consortium name="The Broad Institute Genome Sequencing Platform"/>
            <person name="Cuomo C."/>
            <person name="Becnel J."/>
            <person name="Sanscrainte N."/>
            <person name="Walker B."/>
            <person name="Young S.K."/>
            <person name="Zeng Q."/>
            <person name="Gargeya S."/>
            <person name="Fitzgerald M."/>
            <person name="Haas B."/>
            <person name="Abouelleil A."/>
            <person name="Alvarado L."/>
            <person name="Arachchi H.M."/>
            <person name="Berlin A.M."/>
            <person name="Chapman S.B."/>
            <person name="Dewar J."/>
            <person name="Goldberg J."/>
            <person name="Griggs A."/>
            <person name="Gujja S."/>
            <person name="Hansen M."/>
            <person name="Howarth C."/>
            <person name="Imamovic A."/>
            <person name="Larimer J."/>
            <person name="McCowan C."/>
            <person name="Murphy C."/>
            <person name="Neiman D."/>
            <person name="Pearson M."/>
            <person name="Priest M."/>
            <person name="Roberts A."/>
            <person name="Saif S."/>
            <person name="Shea T."/>
            <person name="Sisk P."/>
            <person name="Sykes S."/>
            <person name="Wortman J."/>
            <person name="Nusbaum C."/>
            <person name="Birren B."/>
        </authorList>
    </citation>
    <scope>NUCLEOTIDE SEQUENCE [LARGE SCALE GENOMIC DNA]</scope>
    <source>
        <strain evidence="2">PRA339</strain>
    </source>
</reference>
<proteinExistence type="predicted"/>
<evidence type="ECO:0000313" key="1">
    <source>
        <dbReference type="EMBL" id="KCZ80401.1"/>
    </source>
</evidence>
<name>A0A059F084_9MICR</name>
<dbReference type="VEuPathDB" id="MicrosporidiaDB:H312_02195"/>
<dbReference type="Proteomes" id="UP000030655">
    <property type="component" value="Unassembled WGS sequence"/>
</dbReference>
<dbReference type="HOGENOM" id="CLU_3242027_0_0_1"/>
<sequence>MIYAETILNKSKDIIIPIICKGGILDSSIHTDGYKSFDFPAVF</sequence>
<gene>
    <name evidence="1" type="ORF">H312_02195</name>
</gene>
<reference evidence="1 2" key="2">
    <citation type="submission" date="2014-03" db="EMBL/GenBank/DDBJ databases">
        <title>The Genome Sequence of Anncaliia algerae insect isolate PRA339.</title>
        <authorList>
            <consortium name="The Broad Institute Genome Sequencing Platform"/>
            <consortium name="The Broad Institute Genome Sequencing Center for Infectious Disease"/>
            <person name="Cuomo C."/>
            <person name="Becnel J."/>
            <person name="Sanscrainte N."/>
            <person name="Walker B."/>
            <person name="Young S.K."/>
            <person name="Zeng Q."/>
            <person name="Gargeya S."/>
            <person name="Fitzgerald M."/>
            <person name="Haas B."/>
            <person name="Abouelleil A."/>
            <person name="Alvarado L."/>
            <person name="Arachchi H.M."/>
            <person name="Berlin A.M."/>
            <person name="Chapman S.B."/>
            <person name="Dewar J."/>
            <person name="Goldberg J."/>
            <person name="Griggs A."/>
            <person name="Gujja S."/>
            <person name="Hansen M."/>
            <person name="Howarth C."/>
            <person name="Imamovic A."/>
            <person name="Larimer J."/>
            <person name="McCowan C."/>
            <person name="Murphy C."/>
            <person name="Neiman D."/>
            <person name="Pearson M."/>
            <person name="Priest M."/>
            <person name="Roberts A."/>
            <person name="Saif S."/>
            <person name="Shea T."/>
            <person name="Sisk P."/>
            <person name="Sykes S."/>
            <person name="Wortman J."/>
            <person name="Nusbaum C."/>
            <person name="Birren B."/>
        </authorList>
    </citation>
    <scope>NUCLEOTIDE SEQUENCE [LARGE SCALE GENOMIC DNA]</scope>
    <source>
        <strain evidence="1 2">PRA339</strain>
    </source>
</reference>
<accession>A0A059F084</accession>
<evidence type="ECO:0000313" key="2">
    <source>
        <dbReference type="Proteomes" id="UP000030655"/>
    </source>
</evidence>
<protein>
    <submittedName>
        <fullName evidence="1">Uncharacterized protein</fullName>
    </submittedName>
</protein>
<dbReference type="EMBL" id="KK365183">
    <property type="protein sequence ID" value="KCZ80401.1"/>
    <property type="molecule type" value="Genomic_DNA"/>
</dbReference>